<reference evidence="8 9" key="1">
    <citation type="submission" date="2015-04" db="EMBL/GenBank/DDBJ databases">
        <title>The complete genome sequence of the rumen methanogen Methanobrevibacter millerae SM9.</title>
        <authorList>
            <person name="Leahy S.C."/>
            <person name="Kelly W.J."/>
            <person name="Pacheco D.M."/>
            <person name="Li D."/>
            <person name="Altermann E."/>
            <person name="Attwood G.T."/>
        </authorList>
    </citation>
    <scope>NUCLEOTIDE SEQUENCE [LARGE SCALE GENOMIC DNA]</scope>
    <source>
        <strain evidence="8 9">SM9</strain>
    </source>
</reference>
<comment type="subcellular location">
    <subcellularLocation>
        <location evidence="1">Cell membrane</location>
        <topology evidence="1">Multi-pass membrane protein</topology>
    </subcellularLocation>
</comment>
<protein>
    <recommendedName>
        <fullName evidence="7">Heparan-alpha-glucosaminide N-acetyltransferase catalytic domain-containing protein</fullName>
    </recommendedName>
</protein>
<keyword evidence="5 6" id="KW-0472">Membrane</keyword>
<dbReference type="EMBL" id="CP011266">
    <property type="protein sequence ID" value="ALT68290.1"/>
    <property type="molecule type" value="Genomic_DNA"/>
</dbReference>
<feature type="transmembrane region" description="Helical" evidence="6">
    <location>
        <begin position="20"/>
        <end position="39"/>
    </location>
</feature>
<evidence type="ECO:0000256" key="5">
    <source>
        <dbReference type="ARBA" id="ARBA00023136"/>
    </source>
</evidence>
<gene>
    <name evidence="8" type="ORF">sm9_0489</name>
</gene>
<proteinExistence type="predicted"/>
<evidence type="ECO:0000256" key="2">
    <source>
        <dbReference type="ARBA" id="ARBA00022475"/>
    </source>
</evidence>
<sequence length="357" mass="40473">MNFIADKKVNTGRQKELDIAKALAIIFMIFCHAIVFASFSNISISPGFELILNQTVAIIAAPVFMFCMGIGIIFSRHNQYDLLIKRGVELLLIGYFVNIGEQIIPNVLGHMLNMSNTPITLLPLFKVDILIFAGVAFTLIGILKRFNISNEKMLILAIVFSIIGSFVCFVDFNNIFLNYFFGYFIGTILHQCTAFPLFNWFIFPVAGIFYGSYFIRVKDKSQFFKLWPVFLIIPLIFILCNLSPTPAGSISDNARAYFITTLDAIVCIILIHGLLGFCWNISKFLPDIPINGFTMLSKHVTGIYVAQWYFIPLFMTFIEYFYKGFVFTDSSITLISIFILVISTLAALLYSKYKPTK</sequence>
<keyword evidence="9" id="KW-1185">Reference proteome</keyword>
<feature type="transmembrane region" description="Helical" evidence="6">
    <location>
        <begin position="197"/>
        <end position="215"/>
    </location>
</feature>
<feature type="transmembrane region" description="Helical" evidence="6">
    <location>
        <begin position="227"/>
        <end position="244"/>
    </location>
</feature>
<evidence type="ECO:0000313" key="8">
    <source>
        <dbReference type="EMBL" id="ALT68290.1"/>
    </source>
</evidence>
<dbReference type="GeneID" id="26735466"/>
<keyword evidence="2" id="KW-1003">Cell membrane</keyword>
<organism evidence="8 9">
    <name type="scientific">Methanobrevibacter millerae</name>
    <dbReference type="NCBI Taxonomy" id="230361"/>
    <lineage>
        <taxon>Archaea</taxon>
        <taxon>Methanobacteriati</taxon>
        <taxon>Methanobacteriota</taxon>
        <taxon>Methanomada group</taxon>
        <taxon>Methanobacteria</taxon>
        <taxon>Methanobacteriales</taxon>
        <taxon>Methanobacteriaceae</taxon>
        <taxon>Methanobrevibacter</taxon>
    </lineage>
</organism>
<keyword evidence="4 6" id="KW-1133">Transmembrane helix</keyword>
<dbReference type="PATRIC" id="fig|230361.4.peg.507"/>
<dbReference type="PANTHER" id="PTHR40074:SF2">
    <property type="entry name" value="O-ACETYLTRANSFERASE WECH"/>
    <property type="match status" value="1"/>
</dbReference>
<feature type="transmembrane region" description="Helical" evidence="6">
    <location>
        <begin position="300"/>
        <end position="318"/>
    </location>
</feature>
<feature type="transmembrane region" description="Helical" evidence="6">
    <location>
        <begin position="256"/>
        <end position="279"/>
    </location>
</feature>
<evidence type="ECO:0000259" key="7">
    <source>
        <dbReference type="Pfam" id="PF07786"/>
    </source>
</evidence>
<dbReference type="GO" id="GO:0016413">
    <property type="term" value="F:O-acetyltransferase activity"/>
    <property type="evidence" value="ECO:0007669"/>
    <property type="project" value="TreeGrafter"/>
</dbReference>
<evidence type="ECO:0000256" key="6">
    <source>
        <dbReference type="SAM" id="Phobius"/>
    </source>
</evidence>
<feature type="transmembrane region" description="Helical" evidence="6">
    <location>
        <begin position="51"/>
        <end position="75"/>
    </location>
</feature>
<feature type="transmembrane region" description="Helical" evidence="6">
    <location>
        <begin position="124"/>
        <end position="143"/>
    </location>
</feature>
<dbReference type="OrthoDB" id="78406at2157"/>
<dbReference type="KEGG" id="mmil:sm9_0489"/>
<evidence type="ECO:0000256" key="4">
    <source>
        <dbReference type="ARBA" id="ARBA00022989"/>
    </source>
</evidence>
<feature type="transmembrane region" description="Helical" evidence="6">
    <location>
        <begin position="155"/>
        <end position="177"/>
    </location>
</feature>
<evidence type="ECO:0000256" key="1">
    <source>
        <dbReference type="ARBA" id="ARBA00004651"/>
    </source>
</evidence>
<dbReference type="RefSeq" id="WP_058738619.1">
    <property type="nucleotide sequence ID" value="NZ_CP011266.1"/>
</dbReference>
<feature type="domain" description="Heparan-alpha-glucosaminide N-acetyltransferase catalytic" evidence="7">
    <location>
        <begin position="13"/>
        <end position="230"/>
    </location>
</feature>
<evidence type="ECO:0000313" key="9">
    <source>
        <dbReference type="Proteomes" id="UP000067738"/>
    </source>
</evidence>
<dbReference type="Proteomes" id="UP000067738">
    <property type="component" value="Chromosome"/>
</dbReference>
<dbReference type="PANTHER" id="PTHR40074">
    <property type="entry name" value="O-ACETYLTRANSFERASE WECH"/>
    <property type="match status" value="1"/>
</dbReference>
<dbReference type="Pfam" id="PF07786">
    <property type="entry name" value="HGSNAT_cat"/>
    <property type="match status" value="1"/>
</dbReference>
<feature type="transmembrane region" description="Helical" evidence="6">
    <location>
        <begin position="330"/>
        <end position="350"/>
    </location>
</feature>
<dbReference type="GO" id="GO:0009246">
    <property type="term" value="P:enterobacterial common antigen biosynthetic process"/>
    <property type="evidence" value="ECO:0007669"/>
    <property type="project" value="TreeGrafter"/>
</dbReference>
<dbReference type="AlphaFoldDB" id="A0A0U2V194"/>
<feature type="transmembrane region" description="Helical" evidence="6">
    <location>
        <begin position="87"/>
        <end position="104"/>
    </location>
</feature>
<dbReference type="GO" id="GO:0005886">
    <property type="term" value="C:plasma membrane"/>
    <property type="evidence" value="ECO:0007669"/>
    <property type="project" value="UniProtKB-SubCell"/>
</dbReference>
<accession>A0A0U2V194</accession>
<name>A0A0U2V194_9EURY</name>
<evidence type="ECO:0000256" key="3">
    <source>
        <dbReference type="ARBA" id="ARBA00022692"/>
    </source>
</evidence>
<keyword evidence="3 6" id="KW-0812">Transmembrane</keyword>
<dbReference type="InterPro" id="IPR012429">
    <property type="entry name" value="HGSNAT_cat"/>
</dbReference>